<reference evidence="3 4" key="1">
    <citation type="submission" date="2019-11" db="EMBL/GenBank/DDBJ databases">
        <title>Draft Genome Sequence of Plant Growth-Promoting Rhizosphere-Associated Bacteria.</title>
        <authorList>
            <person name="Vasilyev I.Y."/>
            <person name="Radchenko V."/>
            <person name="Ilnitskaya E.V."/>
        </authorList>
    </citation>
    <scope>NUCLEOTIDE SEQUENCE [LARGE SCALE GENOMIC DNA]</scope>
    <source>
        <strain evidence="3 4">VRA_07sq_f</strain>
    </source>
</reference>
<dbReference type="Proteomes" id="UP000491237">
    <property type="component" value="Unassembled WGS sequence"/>
</dbReference>
<keyword evidence="2" id="KW-0472">Membrane</keyword>
<name>A0A844ENZ1_9LACO</name>
<feature type="transmembrane region" description="Helical" evidence="2">
    <location>
        <begin position="92"/>
        <end position="112"/>
    </location>
</feature>
<keyword evidence="2" id="KW-1133">Transmembrane helix</keyword>
<feature type="region of interest" description="Disordered" evidence="1">
    <location>
        <begin position="20"/>
        <end position="50"/>
    </location>
</feature>
<feature type="non-terminal residue" evidence="3">
    <location>
        <position position="113"/>
    </location>
</feature>
<accession>A0A844ENZ1</accession>
<protein>
    <submittedName>
        <fullName evidence="3">Uncharacterized protein</fullName>
    </submittedName>
</protein>
<comment type="caution">
    <text evidence="3">The sequence shown here is derived from an EMBL/GenBank/DDBJ whole genome shotgun (WGS) entry which is preliminary data.</text>
</comment>
<sequence length="113" mass="12573">MESTEPKIIPISDNENYQSNFKNTGAFEHSSPTTFNKRGNSGGGGGNMEDEYATKAYVDRKMDKVSDKIGLLEAHLDTKFEKVNTKFANQRTWIIVTLLTVVGSGTGFFQFLI</sequence>
<evidence type="ECO:0000313" key="3">
    <source>
        <dbReference type="EMBL" id="MSE21963.1"/>
    </source>
</evidence>
<keyword evidence="2" id="KW-0812">Transmembrane</keyword>
<evidence type="ECO:0000256" key="1">
    <source>
        <dbReference type="SAM" id="MobiDB-lite"/>
    </source>
</evidence>
<evidence type="ECO:0000256" key="2">
    <source>
        <dbReference type="SAM" id="Phobius"/>
    </source>
</evidence>
<evidence type="ECO:0000313" key="4">
    <source>
        <dbReference type="Proteomes" id="UP000491237"/>
    </source>
</evidence>
<proteinExistence type="predicted"/>
<dbReference type="EMBL" id="WKKY01000721">
    <property type="protein sequence ID" value="MSE21963.1"/>
    <property type="molecule type" value="Genomic_DNA"/>
</dbReference>
<dbReference type="AlphaFoldDB" id="A0A844ENZ1"/>
<gene>
    <name evidence="3" type="ORF">GKC44_12120</name>
</gene>
<organism evidence="3 4">
    <name type="scientific">Lentilactobacillus parabuchneri</name>
    <dbReference type="NCBI Taxonomy" id="152331"/>
    <lineage>
        <taxon>Bacteria</taxon>
        <taxon>Bacillati</taxon>
        <taxon>Bacillota</taxon>
        <taxon>Bacilli</taxon>
        <taxon>Lactobacillales</taxon>
        <taxon>Lactobacillaceae</taxon>
        <taxon>Lentilactobacillus</taxon>
    </lineage>
</organism>